<sequence length="41" mass="4631">MVDPRMGDDGWTFQGEPGSDPEPFCGFEFLREPHDRTLGFG</sequence>
<proteinExistence type="predicted"/>
<name>Q1CWS4_MYXXD</name>
<dbReference type="HOGENOM" id="CLU_3273146_0_0_7"/>
<dbReference type="Proteomes" id="UP000002402">
    <property type="component" value="Chromosome"/>
</dbReference>
<dbReference type="eggNOG" id="COG0435">
    <property type="taxonomic scope" value="Bacteria"/>
</dbReference>
<reference evidence="2 3" key="1">
    <citation type="journal article" date="2006" name="Proc. Natl. Acad. Sci. U.S.A.">
        <title>Evolution of sensory complexity recorded in a myxobacterial genome.</title>
        <authorList>
            <person name="Goldman B.S."/>
            <person name="Nierman W.C."/>
            <person name="Kaiser D."/>
            <person name="Slater S.C."/>
            <person name="Durkin A.S."/>
            <person name="Eisen J.A."/>
            <person name="Ronning C.M."/>
            <person name="Barbazuk W.B."/>
            <person name="Blanchard M."/>
            <person name="Field C."/>
            <person name="Halling C."/>
            <person name="Hinkle G."/>
            <person name="Iartchuk O."/>
            <person name="Kim H.S."/>
            <person name="Mackenzie C."/>
            <person name="Madupu R."/>
            <person name="Miller N."/>
            <person name="Shvartsbeyn A."/>
            <person name="Sullivan S.A."/>
            <person name="Vaudin M."/>
            <person name="Wiegand R."/>
            <person name="Kaplan H.B."/>
        </authorList>
    </citation>
    <scope>NUCLEOTIDE SEQUENCE [LARGE SCALE GENOMIC DNA]</scope>
    <source>
        <strain evidence="3">DK1622</strain>
    </source>
</reference>
<dbReference type="KEGG" id="mxa:MXAN_7036"/>
<keyword evidence="3" id="KW-1185">Reference proteome</keyword>
<feature type="region of interest" description="Disordered" evidence="1">
    <location>
        <begin position="1"/>
        <end position="22"/>
    </location>
</feature>
<gene>
    <name evidence="2" type="ordered locus">MXAN_7036</name>
</gene>
<dbReference type="STRING" id="246197.MXAN_7036"/>
<organism evidence="2 3">
    <name type="scientific">Myxococcus xanthus (strain DK1622)</name>
    <dbReference type="NCBI Taxonomy" id="246197"/>
    <lineage>
        <taxon>Bacteria</taxon>
        <taxon>Pseudomonadati</taxon>
        <taxon>Myxococcota</taxon>
        <taxon>Myxococcia</taxon>
        <taxon>Myxococcales</taxon>
        <taxon>Cystobacterineae</taxon>
        <taxon>Myxococcaceae</taxon>
        <taxon>Myxococcus</taxon>
    </lineage>
</organism>
<evidence type="ECO:0000256" key="1">
    <source>
        <dbReference type="SAM" id="MobiDB-lite"/>
    </source>
</evidence>
<accession>Q1CWS4</accession>
<dbReference type="EMBL" id="CP000113">
    <property type="protein sequence ID" value="ABF92947.1"/>
    <property type="molecule type" value="Genomic_DNA"/>
</dbReference>
<evidence type="ECO:0000313" key="3">
    <source>
        <dbReference type="Proteomes" id="UP000002402"/>
    </source>
</evidence>
<evidence type="ECO:0000313" key="2">
    <source>
        <dbReference type="EMBL" id="ABF92947.1"/>
    </source>
</evidence>
<dbReference type="EnsemblBacteria" id="ABF92947">
    <property type="protein sequence ID" value="ABF92947"/>
    <property type="gene ID" value="MXAN_7036"/>
</dbReference>
<dbReference type="AlphaFoldDB" id="Q1CWS4"/>
<protein>
    <submittedName>
        <fullName evidence="2">Uncharacterized protein</fullName>
    </submittedName>
</protein>